<gene>
    <name evidence="6" type="ORF">ACD_78C00249G0001</name>
</gene>
<dbReference type="GO" id="GO:0004824">
    <property type="term" value="F:lysine-tRNA ligase activity"/>
    <property type="evidence" value="ECO:0007669"/>
    <property type="project" value="InterPro"/>
</dbReference>
<dbReference type="PANTHER" id="PTHR42918:SF15">
    <property type="entry name" value="LYSINE--TRNA LIGASE, CHLOROPLASTIC_MITOCHONDRIAL"/>
    <property type="match status" value="1"/>
</dbReference>
<organism evidence="6">
    <name type="scientific">uncultured bacterium</name>
    <name type="common">gcode 4</name>
    <dbReference type="NCBI Taxonomy" id="1234023"/>
    <lineage>
        <taxon>Bacteria</taxon>
        <taxon>environmental samples</taxon>
    </lineage>
</organism>
<sequence>VSGGDEVSAYKFMEKLVDIGDFIGIQWELFLTHKGELTIFVSQFQLLSKAIRPLPEKFHGIKDEEVLYRQRYLDLIAHEDTYNRFLFRSRFIKTLRDFYHENGFIEIETPVLGSFASGAAAAPFATHHNDYDHDFVLRISPETNLKKATVGRFERVFEIGKQFRNEGSDPSHMQEFTSVEHYAAYWNFEDNMRFTEKMFEYLFNKLNLNTIVQIKDKDGNIRDVNFATPWQRIDYIKGVRDACGIDITEYVIGDEAKLRKDIREKWIQFERMDAMGLNTLIDYLYKKVLRPGIIGPAFVYNYPKTMQPLARVSDENPNIVEQFQLVINGWEALKAYSELVDPISQRENFAEQARNAAAGDEEATSPDDDFVLAMEYGMPCQSGWWMGVDRILSLLTGQDNLRDVVLFPLTKPKGE</sequence>
<dbReference type="GO" id="GO:0000049">
    <property type="term" value="F:tRNA binding"/>
    <property type="evidence" value="ECO:0007669"/>
    <property type="project" value="TreeGrafter"/>
</dbReference>
<proteinExistence type="predicted"/>
<evidence type="ECO:0000256" key="3">
    <source>
        <dbReference type="ARBA" id="ARBA00022840"/>
    </source>
</evidence>
<dbReference type="GO" id="GO:0005829">
    <property type="term" value="C:cytosol"/>
    <property type="evidence" value="ECO:0007669"/>
    <property type="project" value="TreeGrafter"/>
</dbReference>
<protein>
    <recommendedName>
        <fullName evidence="5">Aminoacyl-transfer RNA synthetases class-II family profile domain-containing protein</fullName>
    </recommendedName>
</protein>
<dbReference type="InterPro" id="IPR045864">
    <property type="entry name" value="aa-tRNA-synth_II/BPL/LPL"/>
</dbReference>
<evidence type="ECO:0000256" key="1">
    <source>
        <dbReference type="ARBA" id="ARBA00022598"/>
    </source>
</evidence>
<name>K1YBY9_9BACT</name>
<dbReference type="InterPro" id="IPR044136">
    <property type="entry name" value="Lys-tRNA-ligase_II_N"/>
</dbReference>
<dbReference type="PRINTS" id="PR00982">
    <property type="entry name" value="TRNASYNTHLYS"/>
</dbReference>
<evidence type="ECO:0000313" key="6">
    <source>
        <dbReference type="EMBL" id="EKD29838.1"/>
    </source>
</evidence>
<dbReference type="InterPro" id="IPR012340">
    <property type="entry name" value="NA-bd_OB-fold"/>
</dbReference>
<dbReference type="PANTHER" id="PTHR42918">
    <property type="entry name" value="LYSYL-TRNA SYNTHETASE"/>
    <property type="match status" value="1"/>
</dbReference>
<dbReference type="Pfam" id="PF00152">
    <property type="entry name" value="tRNA-synt_2"/>
    <property type="match status" value="1"/>
</dbReference>
<dbReference type="Gene3D" id="2.40.50.140">
    <property type="entry name" value="Nucleic acid-binding proteins"/>
    <property type="match status" value="1"/>
</dbReference>
<dbReference type="SUPFAM" id="SSF50249">
    <property type="entry name" value="Nucleic acid-binding proteins"/>
    <property type="match status" value="1"/>
</dbReference>
<dbReference type="InterPro" id="IPR004364">
    <property type="entry name" value="Aa-tRNA-synt_II"/>
</dbReference>
<reference evidence="6" key="1">
    <citation type="journal article" date="2012" name="Science">
        <title>Fermentation, hydrogen, and sulfur metabolism in multiple uncultivated bacterial phyla.</title>
        <authorList>
            <person name="Wrighton K.C."/>
            <person name="Thomas B.C."/>
            <person name="Sharon I."/>
            <person name="Miller C.S."/>
            <person name="Castelle C.J."/>
            <person name="VerBerkmoes N.C."/>
            <person name="Wilkins M.J."/>
            <person name="Hettich R.L."/>
            <person name="Lipton M.S."/>
            <person name="Williams K.H."/>
            <person name="Long P.E."/>
            <person name="Banfield J.F."/>
        </authorList>
    </citation>
    <scope>NUCLEOTIDE SEQUENCE [LARGE SCALE GENOMIC DNA]</scope>
</reference>
<dbReference type="PROSITE" id="PS50862">
    <property type="entry name" value="AA_TRNA_LIGASE_II"/>
    <property type="match status" value="1"/>
</dbReference>
<feature type="domain" description="Aminoacyl-transfer RNA synthetases class-II family profile" evidence="5">
    <location>
        <begin position="85"/>
        <end position="408"/>
    </location>
</feature>
<dbReference type="InterPro" id="IPR006195">
    <property type="entry name" value="aa-tRNA-synth_II"/>
</dbReference>
<keyword evidence="4" id="KW-0030">Aminoacyl-tRNA synthetase</keyword>
<evidence type="ECO:0000256" key="4">
    <source>
        <dbReference type="ARBA" id="ARBA00023146"/>
    </source>
</evidence>
<dbReference type="EMBL" id="AMFJ01034249">
    <property type="protein sequence ID" value="EKD29838.1"/>
    <property type="molecule type" value="Genomic_DNA"/>
</dbReference>
<dbReference type="GO" id="GO:0006430">
    <property type="term" value="P:lysyl-tRNA aminoacylation"/>
    <property type="evidence" value="ECO:0007669"/>
    <property type="project" value="InterPro"/>
</dbReference>
<dbReference type="InterPro" id="IPR018149">
    <property type="entry name" value="Lys-tRNA-synth_II_C"/>
</dbReference>
<accession>K1YBY9</accession>
<dbReference type="AlphaFoldDB" id="K1YBY9"/>
<dbReference type="Gene3D" id="3.30.930.10">
    <property type="entry name" value="Bira Bifunctional Protein, Domain 2"/>
    <property type="match status" value="1"/>
</dbReference>
<keyword evidence="2" id="KW-0547">Nucleotide-binding</keyword>
<dbReference type="CDD" id="cd04322">
    <property type="entry name" value="LysRS_N"/>
    <property type="match status" value="1"/>
</dbReference>
<dbReference type="SUPFAM" id="SSF55681">
    <property type="entry name" value="Class II aaRS and biotin synthetases"/>
    <property type="match status" value="1"/>
</dbReference>
<comment type="caution">
    <text evidence="6">The sequence shown here is derived from an EMBL/GenBank/DDBJ whole genome shotgun (WGS) entry which is preliminary data.</text>
</comment>
<feature type="non-terminal residue" evidence="6">
    <location>
        <position position="1"/>
    </location>
</feature>
<evidence type="ECO:0000259" key="5">
    <source>
        <dbReference type="PROSITE" id="PS50862"/>
    </source>
</evidence>
<keyword evidence="1" id="KW-0436">Ligase</keyword>
<evidence type="ECO:0000256" key="2">
    <source>
        <dbReference type="ARBA" id="ARBA00022741"/>
    </source>
</evidence>
<dbReference type="GO" id="GO:0005524">
    <property type="term" value="F:ATP binding"/>
    <property type="evidence" value="ECO:0007669"/>
    <property type="project" value="UniProtKB-KW"/>
</dbReference>
<keyword evidence="3" id="KW-0067">ATP-binding</keyword>